<proteinExistence type="predicted"/>
<dbReference type="AlphaFoldDB" id="A0AAT9LCN4"/>
<dbReference type="PANTHER" id="PTHR30348">
    <property type="entry name" value="UNCHARACTERIZED PROTEIN YECE"/>
    <property type="match status" value="1"/>
</dbReference>
<dbReference type="PANTHER" id="PTHR30348:SF13">
    <property type="entry name" value="UPF0759 PROTEIN YUNF"/>
    <property type="match status" value="1"/>
</dbReference>
<protein>
    <submittedName>
        <fullName evidence="1">DUF72 domain-containing protein</fullName>
    </submittedName>
</protein>
<reference evidence="1" key="2">
    <citation type="journal article" date="2023" name="Biology">
        <title>Prokaryotic Life Associated with Coal-Fire Gas Vents Revealed by Metagenomics.</title>
        <authorList>
            <person name="Kadnikov V.V."/>
            <person name="Mardanov A.V."/>
            <person name="Beletsky A.V."/>
            <person name="Karnachuk O.V."/>
            <person name="Ravin N.V."/>
        </authorList>
    </citation>
    <scope>NUCLEOTIDE SEQUENCE</scope>
    <source>
        <strain evidence="1">Bu02</strain>
    </source>
</reference>
<name>A0AAT9LCN4_9FIRM</name>
<reference evidence="1" key="1">
    <citation type="submission" date="2020-10" db="EMBL/GenBank/DDBJ databases">
        <authorList>
            <person name="Kadnikov V."/>
            <person name="Beletsky A.V."/>
            <person name="Mardanov A.V."/>
            <person name="Karnachuk O.V."/>
            <person name="Ravin N.V."/>
        </authorList>
    </citation>
    <scope>NUCLEOTIDE SEQUENCE</scope>
    <source>
        <strain evidence="1">Bu02</strain>
    </source>
</reference>
<sequence length="261" mass="30718">MIYVGTAGFSYSDWRGVFYPEGMKSQDFLRFYSERFNCVELDFTYYRQPDPATMRAMARKVPAGFRFTVKAHKTLTHEIPDGEELNKEAETFRQGVLPLIESDKLGCLLFQFPWSYRPSPENLDYIVSLKDKVPYAEIVVEFRNSQWANRDVYDALEQAGLGFCCVDEPDLKGLFPRVALVTSRIGYVRFHGRNAAKWFKHQEAWERYDYLYSDEEMQWWVPKIREMAEKAEDTYVLYNNCHRGQAAINARRMQELLNLLT</sequence>
<dbReference type="InterPro" id="IPR036520">
    <property type="entry name" value="UPF0759_sf"/>
</dbReference>
<organism evidence="1">
    <name type="scientific">Candidatus Fermentithermobacillus carboniphilus</name>
    <dbReference type="NCBI Taxonomy" id="3085328"/>
    <lineage>
        <taxon>Bacteria</taxon>
        <taxon>Bacillati</taxon>
        <taxon>Bacillota</taxon>
        <taxon>Candidatus Fermentithermobacillia</taxon>
        <taxon>Candidatus Fermentithermobacillales</taxon>
        <taxon>Candidatus Fermentithermobacillaceae</taxon>
        <taxon>Candidatus Fermentithermobacillus</taxon>
    </lineage>
</organism>
<dbReference type="InterPro" id="IPR002763">
    <property type="entry name" value="DUF72"/>
</dbReference>
<dbReference type="Pfam" id="PF01904">
    <property type="entry name" value="DUF72"/>
    <property type="match status" value="1"/>
</dbReference>
<evidence type="ECO:0000313" key="1">
    <source>
        <dbReference type="EMBL" id="QUL98826.1"/>
    </source>
</evidence>
<dbReference type="EMBL" id="CP062796">
    <property type="protein sequence ID" value="QUL98826.1"/>
    <property type="molecule type" value="Genomic_DNA"/>
</dbReference>
<dbReference type="SUPFAM" id="SSF117396">
    <property type="entry name" value="TM1631-like"/>
    <property type="match status" value="1"/>
</dbReference>
<dbReference type="KEGG" id="fcz:IMF26_01725"/>
<accession>A0AAT9LCN4</accession>
<dbReference type="Gene3D" id="3.20.20.410">
    <property type="entry name" value="Protein of unknown function UPF0759"/>
    <property type="match status" value="1"/>
</dbReference>
<gene>
    <name evidence="1" type="ORF">IMF26_01725</name>
</gene>